<evidence type="ECO:0000313" key="1">
    <source>
        <dbReference type="EMBL" id="TFZ01520.1"/>
    </source>
</evidence>
<evidence type="ECO:0000313" key="2">
    <source>
        <dbReference type="Proteomes" id="UP000297564"/>
    </source>
</evidence>
<dbReference type="RefSeq" id="WP_135284819.1">
    <property type="nucleotide sequence ID" value="NZ_SMLL01000003.1"/>
</dbReference>
<dbReference type="Proteomes" id="UP000297564">
    <property type="component" value="Unassembled WGS sequence"/>
</dbReference>
<dbReference type="SUPFAM" id="SSF82171">
    <property type="entry name" value="DPP6 N-terminal domain-like"/>
    <property type="match status" value="1"/>
</dbReference>
<dbReference type="OrthoDB" id="6109816at2"/>
<comment type="caution">
    <text evidence="1">The sequence shown here is derived from an EMBL/GenBank/DDBJ whole genome shotgun (WGS) entry which is preliminary data.</text>
</comment>
<sequence>MIHSRWHALPLLAALALTGCGGGDAPAGDALAAEEAAFSTKAMAPSTGDPIFMEPAPPEMPLAPSVPRLTVMNRTFVVQAPAGYHRLMEDPDGSGPLPERPITPVTNSPTLNLPAGTALAQVLGAHYRVAACTATVKLMRQGWLVVPKTFWDCNGASATVRLDAPAIARAFALARTFSISPAGTRAAFAVRNGTCTEIVLIDTSAARDRIDRLNLGTTGDCSATRLSLALAGSGSALAIGLPDAPDAQGRPAGAVQVYMNQGSADWAPVARLGISSAGQAFGTSVAFSANAQRLLVGAPGVRLREEPDGRLSVTRNAGQAILFEAPFGRPAWTPASVFPGEGDDQLGTLVAMDPAGTSVTLVSPVLPEPGYSMCTSPAGAMAYPECLLRFGRSQAFALEQGVWRPAARLSGSQVNDPDFQAALGNVTAQDPASWPGPPLPPAGDLDAAALLAWQQAFQQWSMTQQP</sequence>
<proteinExistence type="predicted"/>
<dbReference type="AlphaFoldDB" id="A0A4Z0BSW5"/>
<gene>
    <name evidence="1" type="ORF">EZ242_09120</name>
</gene>
<dbReference type="EMBL" id="SMLL01000003">
    <property type="protein sequence ID" value="TFZ01520.1"/>
    <property type="molecule type" value="Genomic_DNA"/>
</dbReference>
<accession>A0A4Z0BSW5</accession>
<dbReference type="PROSITE" id="PS51257">
    <property type="entry name" value="PROKAR_LIPOPROTEIN"/>
    <property type="match status" value="1"/>
</dbReference>
<organism evidence="1 2">
    <name type="scientific">Ramlibacter rhizophilus</name>
    <dbReference type="NCBI Taxonomy" id="1781167"/>
    <lineage>
        <taxon>Bacteria</taxon>
        <taxon>Pseudomonadati</taxon>
        <taxon>Pseudomonadota</taxon>
        <taxon>Betaproteobacteria</taxon>
        <taxon>Burkholderiales</taxon>
        <taxon>Comamonadaceae</taxon>
        <taxon>Ramlibacter</taxon>
    </lineage>
</organism>
<keyword evidence="2" id="KW-1185">Reference proteome</keyword>
<evidence type="ECO:0008006" key="3">
    <source>
        <dbReference type="Google" id="ProtNLM"/>
    </source>
</evidence>
<reference evidence="1 2" key="1">
    <citation type="submission" date="2019-03" db="EMBL/GenBank/DDBJ databases">
        <title>Ramlibacter rhizophilus CCTCC AB2015357, whole genome shotgun sequence.</title>
        <authorList>
            <person name="Zhang X."/>
            <person name="Feng G."/>
            <person name="Zhu H."/>
        </authorList>
    </citation>
    <scope>NUCLEOTIDE SEQUENCE [LARGE SCALE GENOMIC DNA]</scope>
    <source>
        <strain evidence="1 2">CCTCC AB2015357</strain>
    </source>
</reference>
<protein>
    <recommendedName>
        <fullName evidence="3">Lipoprotein</fullName>
    </recommendedName>
</protein>
<name>A0A4Z0BSW5_9BURK</name>